<protein>
    <submittedName>
        <fullName evidence="1">Uncharacterized protein</fullName>
    </submittedName>
</protein>
<dbReference type="EMBL" id="WWVQ01000001">
    <property type="protein sequence ID" value="MZL31718.1"/>
    <property type="molecule type" value="Genomic_DNA"/>
</dbReference>
<dbReference type="RefSeq" id="WP_161233203.1">
    <property type="nucleotide sequence ID" value="NZ_JBBNFY010000001.1"/>
</dbReference>
<dbReference type="Proteomes" id="UP000477285">
    <property type="component" value="Unassembled WGS sequence"/>
</dbReference>
<evidence type="ECO:0000313" key="1">
    <source>
        <dbReference type="EMBL" id="MZL31718.1"/>
    </source>
</evidence>
<gene>
    <name evidence="1" type="ORF">GT728_00530</name>
</gene>
<proteinExistence type="predicted"/>
<evidence type="ECO:0000313" key="2">
    <source>
        <dbReference type="Proteomes" id="UP000477285"/>
    </source>
</evidence>
<organism evidence="1 2">
    <name type="scientific">Blautia wexlerae</name>
    <dbReference type="NCBI Taxonomy" id="418240"/>
    <lineage>
        <taxon>Bacteria</taxon>
        <taxon>Bacillati</taxon>
        <taxon>Bacillota</taxon>
        <taxon>Clostridia</taxon>
        <taxon>Lachnospirales</taxon>
        <taxon>Lachnospiraceae</taxon>
        <taxon>Blautia</taxon>
    </lineage>
</organism>
<name>A0A6L8SZ98_9FIRM</name>
<reference evidence="1 2" key="1">
    <citation type="journal article" date="2019" name="Nat. Med.">
        <title>A library of human gut bacterial isolates paired with longitudinal multiomics data enables mechanistic microbiome research.</title>
        <authorList>
            <person name="Poyet M."/>
            <person name="Groussin M."/>
            <person name="Gibbons S.M."/>
            <person name="Avila-Pacheco J."/>
            <person name="Jiang X."/>
            <person name="Kearney S.M."/>
            <person name="Perrotta A.R."/>
            <person name="Berdy B."/>
            <person name="Zhao S."/>
            <person name="Lieberman T.D."/>
            <person name="Swanson P.K."/>
            <person name="Smith M."/>
            <person name="Roesemann S."/>
            <person name="Alexander J.E."/>
            <person name="Rich S.A."/>
            <person name="Livny J."/>
            <person name="Vlamakis H."/>
            <person name="Clish C."/>
            <person name="Bullock K."/>
            <person name="Deik A."/>
            <person name="Scott J."/>
            <person name="Pierce K.A."/>
            <person name="Xavier R.J."/>
            <person name="Alm E.J."/>
        </authorList>
    </citation>
    <scope>NUCLEOTIDE SEQUENCE [LARGE SCALE GENOMIC DNA]</scope>
    <source>
        <strain evidence="1 2">BIOML-A1</strain>
    </source>
</reference>
<dbReference type="AlphaFoldDB" id="A0A6L8SZ98"/>
<comment type="caution">
    <text evidence="1">The sequence shown here is derived from an EMBL/GenBank/DDBJ whole genome shotgun (WGS) entry which is preliminary data.</text>
</comment>
<accession>A0A6L8SZ98</accession>
<sequence length="107" mass="12356">MSKSVLVIDAPENCYDCPFGTSYCGELEYVGYCELADCLDYDVILMTEEHYDYESKSRPKWCPLKPLPEKKEYIVPNDNVESQKDIIAVGWNACLREITETSDENKR</sequence>